<dbReference type="GO" id="GO:0000796">
    <property type="term" value="C:condensin complex"/>
    <property type="evidence" value="ECO:0007669"/>
    <property type="project" value="TreeGrafter"/>
</dbReference>
<protein>
    <recommendedName>
        <fullName evidence="4">Condensin-2 complex subunit G2</fullName>
    </recommendedName>
</protein>
<feature type="region of interest" description="Disordered" evidence="1">
    <location>
        <begin position="70"/>
        <end position="116"/>
    </location>
</feature>
<keyword evidence="3" id="KW-1185">Reference proteome</keyword>
<dbReference type="OrthoDB" id="10062843at2759"/>
<dbReference type="EMBL" id="KZ451968">
    <property type="protein sequence ID" value="PKA57387.1"/>
    <property type="molecule type" value="Genomic_DNA"/>
</dbReference>
<dbReference type="SUPFAM" id="SSF48371">
    <property type="entry name" value="ARM repeat"/>
    <property type="match status" value="1"/>
</dbReference>
<accession>A0A2I0APA0</accession>
<name>A0A2I0APA0_9ASPA</name>
<dbReference type="PANTHER" id="PTHR16199:SF4">
    <property type="entry name" value="CONDENSIN-2 COMPLEX SUBUNIT G2"/>
    <property type="match status" value="1"/>
</dbReference>
<dbReference type="InterPro" id="IPR011989">
    <property type="entry name" value="ARM-like"/>
</dbReference>
<evidence type="ECO:0000256" key="1">
    <source>
        <dbReference type="SAM" id="MobiDB-lite"/>
    </source>
</evidence>
<dbReference type="Gene3D" id="1.25.10.10">
    <property type="entry name" value="Leucine-rich Repeat Variant"/>
    <property type="match status" value="1"/>
</dbReference>
<dbReference type="STRING" id="1088818.A0A2I0APA0"/>
<evidence type="ECO:0000313" key="2">
    <source>
        <dbReference type="EMBL" id="PKA57387.1"/>
    </source>
</evidence>
<dbReference type="GO" id="GO:0000070">
    <property type="term" value="P:mitotic sister chromatid segregation"/>
    <property type="evidence" value="ECO:0007669"/>
    <property type="project" value="TreeGrafter"/>
</dbReference>
<dbReference type="InterPro" id="IPR024741">
    <property type="entry name" value="Condensin2_G2"/>
</dbReference>
<dbReference type="Pfam" id="PF12422">
    <property type="entry name" value="Condensin2nSMC"/>
    <property type="match status" value="1"/>
</dbReference>
<evidence type="ECO:0008006" key="4">
    <source>
        <dbReference type="Google" id="ProtNLM"/>
    </source>
</evidence>
<dbReference type="GO" id="GO:0005634">
    <property type="term" value="C:nucleus"/>
    <property type="evidence" value="ECO:0007669"/>
    <property type="project" value="InterPro"/>
</dbReference>
<organism evidence="2 3">
    <name type="scientific">Apostasia shenzhenica</name>
    <dbReference type="NCBI Taxonomy" id="1088818"/>
    <lineage>
        <taxon>Eukaryota</taxon>
        <taxon>Viridiplantae</taxon>
        <taxon>Streptophyta</taxon>
        <taxon>Embryophyta</taxon>
        <taxon>Tracheophyta</taxon>
        <taxon>Spermatophyta</taxon>
        <taxon>Magnoliopsida</taxon>
        <taxon>Liliopsida</taxon>
        <taxon>Asparagales</taxon>
        <taxon>Orchidaceae</taxon>
        <taxon>Apostasioideae</taxon>
        <taxon>Apostasia</taxon>
    </lineage>
</organism>
<feature type="compositionally biased region" description="Polar residues" evidence="1">
    <location>
        <begin position="82"/>
        <end position="95"/>
    </location>
</feature>
<dbReference type="Proteomes" id="UP000236161">
    <property type="component" value="Unassembled WGS sequence"/>
</dbReference>
<proteinExistence type="predicted"/>
<dbReference type="PANTHER" id="PTHR16199">
    <property type="entry name" value="CONDENSIN-2 COMPLEX SUBUNIT G2"/>
    <property type="match status" value="1"/>
</dbReference>
<sequence>MGRRPRSSVRSSAEELLSSAAFQISTKSGKSQIRNQVLSVGPSSSLVRSLPAALQISVSQSLDSLKRILQPGGSTDAGGCDSGNTPSHPRQNGNRRSARLNRSDEQDGEAPSPDPGSETLDILILKLRAYACIARFCVSHPKKLFSPSDILPSVRCLHDSLVLYEDPRILSEVASLCEEWWKENLPEKETLIAQSLPFLLSKSLSKGKKTDVQRIYALREAFTFFDYEDENIEDLRTLLVRCVITTVYLRTKEGRAFIAFMMGLNGLLLKETLALIRSQIPFGRKSVLESYAVILFKAWKGSESLVKEEIEDGFLQGLVEGAIHAVTKQLAASIRRVMGGFIDLRATTGVDKLLFRLAEPVLFRSLQVANSNVRQNALFLLLDLFPLEDPDLTKEVKDTLLEKQFFLLQKLLMDECPEVRAVAVEGLCRILNLFWEVIPSSMTTKVLGMVFDDMRHDMCNEVRLSALNGIAYLLENPQSHEILKILLPRLGGMLYDPSVSVRVAASNMLLAARNIRKFQINKVVSLDALLSSLACDNIRVAKRITRLLIPSYFPSNVTPKEACNRFIALMKRSPIAGARFCEVALSEGAPLKSLMELLRVSLGLSLAPKDLNNDQIDGLIIASANLCSCMATEMPKKSLRDLFAGQKLKSMFSGATSPQAQAAVLGIASIVSPDDLGGLHENCVDFIIECLGLPDDLERQVLMQTIHKLWFSSGKFSELLGILSSILQSIASRFLVKFGLEMPQQILQSLKKEIKITKNISTKLSHLYGKELAKSGMSRTEKDLCIAAGISWQLKDLLANADMRVAFFQSPNLQVVFHALMMVSRISIEQCVQYKFVDTSPIVAFTTLAVHCFIQNDESSVVELLKNHIEDGPSDVRCTLLDYTLRNLLDCVENMLNNTVAAPSGTPFCINRVMKMSQQRKPRRKAAESSASNLTNDCNNKTDMPEAKIIENVMKICTSILKFVADTATMKLVNLNNVSCLKFVSAYARHIISSFGRYRREVPSSKEDDLKVCFEHLRCSFTYAAKLLYLALQSSNETTPVPLEAFYLANDLLDLITAIEPYFGLKYGSQMVPIVKPWLPVLILALGCNQLLRKQEAKSTKFIDSNTHHFPTWLAVLSKSELHEIIKTGNLDHNGEVSSEFEASIFTKLIGMAVGLLKKGSPRIADAIGCVLSVGLDVGLDTKDYGLLLGLIHFICVKLVGKEFIPCKELVNLTKALQDISPQIDNELEIPNLCEDGRKTLRAAKELLDSFYMKVG</sequence>
<gene>
    <name evidence="2" type="ORF">AXF42_Ash013574</name>
</gene>
<dbReference type="AlphaFoldDB" id="A0A2I0APA0"/>
<evidence type="ECO:0000313" key="3">
    <source>
        <dbReference type="Proteomes" id="UP000236161"/>
    </source>
</evidence>
<reference evidence="2 3" key="1">
    <citation type="journal article" date="2017" name="Nature">
        <title>The Apostasia genome and the evolution of orchids.</title>
        <authorList>
            <person name="Zhang G.Q."/>
            <person name="Liu K.W."/>
            <person name="Li Z."/>
            <person name="Lohaus R."/>
            <person name="Hsiao Y.Y."/>
            <person name="Niu S.C."/>
            <person name="Wang J.Y."/>
            <person name="Lin Y.C."/>
            <person name="Xu Q."/>
            <person name="Chen L.J."/>
            <person name="Yoshida K."/>
            <person name="Fujiwara S."/>
            <person name="Wang Z.W."/>
            <person name="Zhang Y.Q."/>
            <person name="Mitsuda N."/>
            <person name="Wang M."/>
            <person name="Liu G.H."/>
            <person name="Pecoraro L."/>
            <person name="Huang H.X."/>
            <person name="Xiao X.J."/>
            <person name="Lin M."/>
            <person name="Wu X.Y."/>
            <person name="Wu W.L."/>
            <person name="Chen Y.Y."/>
            <person name="Chang S.B."/>
            <person name="Sakamoto S."/>
            <person name="Ohme-Takagi M."/>
            <person name="Yagi M."/>
            <person name="Zeng S.J."/>
            <person name="Shen C.Y."/>
            <person name="Yeh C.M."/>
            <person name="Luo Y.B."/>
            <person name="Tsai W.C."/>
            <person name="Van de Peer Y."/>
            <person name="Liu Z.J."/>
        </authorList>
    </citation>
    <scope>NUCLEOTIDE SEQUENCE [LARGE SCALE GENOMIC DNA]</scope>
    <source>
        <strain evidence="3">cv. Shenzhen</strain>
        <tissue evidence="2">Stem</tissue>
    </source>
</reference>
<dbReference type="InterPro" id="IPR016024">
    <property type="entry name" value="ARM-type_fold"/>
</dbReference>